<keyword evidence="1" id="KW-0472">Membrane</keyword>
<proteinExistence type="predicted"/>
<feature type="transmembrane region" description="Helical" evidence="1">
    <location>
        <begin position="84"/>
        <end position="107"/>
    </location>
</feature>
<feature type="transmembrane region" description="Helical" evidence="1">
    <location>
        <begin position="50"/>
        <end position="78"/>
    </location>
</feature>
<evidence type="ECO:0000313" key="3">
    <source>
        <dbReference type="EMBL" id="CAB5034056.1"/>
    </source>
</evidence>
<dbReference type="EMBL" id="CAESAO010000124">
    <property type="protein sequence ID" value="CAB4346083.1"/>
    <property type="molecule type" value="Genomic_DNA"/>
</dbReference>
<dbReference type="InterPro" id="IPR009937">
    <property type="entry name" value="Phage_holin_3_6"/>
</dbReference>
<evidence type="ECO:0000313" key="2">
    <source>
        <dbReference type="EMBL" id="CAB4346083.1"/>
    </source>
</evidence>
<keyword evidence="1" id="KW-0812">Transmembrane</keyword>
<sequence>MSNAPGPNESALAAAIQRVTADTRGLVQDQVDLAKVELQQKAAVFGRGTVIGVAAGVFLIGALLLIIEGASWLAWYLLFPGQTFFWGFFLIAFLLIVCAIVSALVAAKLLKKAKVPIPDQAIAAVRQTQETISEEARLMSEQVREAVVLPEEDRS</sequence>
<reference evidence="3" key="1">
    <citation type="submission" date="2020-05" db="EMBL/GenBank/DDBJ databases">
        <authorList>
            <person name="Chiriac C."/>
            <person name="Salcher M."/>
            <person name="Ghai R."/>
            <person name="Kavagutti S V."/>
        </authorList>
    </citation>
    <scope>NUCLEOTIDE SEQUENCE</scope>
</reference>
<dbReference type="Pfam" id="PF07332">
    <property type="entry name" value="Phage_holin_3_6"/>
    <property type="match status" value="1"/>
</dbReference>
<dbReference type="EMBL" id="CAFBPX010000094">
    <property type="protein sequence ID" value="CAB5034056.1"/>
    <property type="molecule type" value="Genomic_DNA"/>
</dbReference>
<gene>
    <name evidence="2" type="ORF">UFOPK3522_01257</name>
    <name evidence="3" type="ORF">UFOPK4175_00640</name>
</gene>
<evidence type="ECO:0000256" key="1">
    <source>
        <dbReference type="SAM" id="Phobius"/>
    </source>
</evidence>
<keyword evidence="1" id="KW-1133">Transmembrane helix</keyword>
<dbReference type="AlphaFoldDB" id="A0A6J7RZB9"/>
<organism evidence="3">
    <name type="scientific">freshwater metagenome</name>
    <dbReference type="NCBI Taxonomy" id="449393"/>
    <lineage>
        <taxon>unclassified sequences</taxon>
        <taxon>metagenomes</taxon>
        <taxon>ecological metagenomes</taxon>
    </lineage>
</organism>
<accession>A0A6J7RZB9</accession>
<name>A0A6J7RZB9_9ZZZZ</name>
<protein>
    <submittedName>
        <fullName evidence="3">Unannotated protein</fullName>
    </submittedName>
</protein>